<evidence type="ECO:0000313" key="6">
    <source>
        <dbReference type="Proteomes" id="UP001179363"/>
    </source>
</evidence>
<comment type="caution">
    <text evidence="5">The sequence shown here is derived from an EMBL/GenBank/DDBJ whole genome shotgun (WGS) entry which is preliminary data.</text>
</comment>
<accession>A0ABS9EE40</accession>
<dbReference type="Gene3D" id="2.40.30.170">
    <property type="match status" value="1"/>
</dbReference>
<organism evidence="5 6">
    <name type="scientific">Gillisia lutea</name>
    <dbReference type="NCBI Taxonomy" id="2909668"/>
    <lineage>
        <taxon>Bacteria</taxon>
        <taxon>Pseudomonadati</taxon>
        <taxon>Bacteroidota</taxon>
        <taxon>Flavobacteriia</taxon>
        <taxon>Flavobacteriales</taxon>
        <taxon>Flavobacteriaceae</taxon>
        <taxon>Gillisia</taxon>
    </lineage>
</organism>
<dbReference type="NCBIfam" id="TIGR01730">
    <property type="entry name" value="RND_mfp"/>
    <property type="match status" value="1"/>
</dbReference>
<protein>
    <submittedName>
        <fullName evidence="5">Efflux RND transporter periplasmic adaptor subunit</fullName>
    </submittedName>
</protein>
<evidence type="ECO:0000313" key="5">
    <source>
        <dbReference type="EMBL" id="MCF4101149.1"/>
    </source>
</evidence>
<feature type="domain" description="CusB-like beta-barrel" evidence="3">
    <location>
        <begin position="207"/>
        <end position="277"/>
    </location>
</feature>
<feature type="domain" description="CzcB-like barrel-sandwich hybrid" evidence="4">
    <location>
        <begin position="61"/>
        <end position="189"/>
    </location>
</feature>
<reference evidence="5" key="1">
    <citation type="submission" date="2022-01" db="EMBL/GenBank/DDBJ databases">
        <title>Gillisia lutea sp. nov., isolated from marine plastic residues from the Malvarosa beach (Valencia, Spain).</title>
        <authorList>
            <person name="Vidal-Verdu A."/>
            <person name="Molina-Menor E."/>
            <person name="Satari L."/>
            <person name="Pascual J."/>
            <person name="Pereto J."/>
            <person name="Porcar M."/>
        </authorList>
    </citation>
    <scope>NUCLEOTIDE SEQUENCE</scope>
    <source>
        <strain evidence="5">M10.2A</strain>
    </source>
</reference>
<dbReference type="InterPro" id="IPR058792">
    <property type="entry name" value="Beta-barrel_RND_2"/>
</dbReference>
<sequence length="357" mass="38247">MKTIYLFSTFLILFVLGCNSKETTSQEQAGPVVSVKVGSIAQESGGGYFTASGKIEAANSANLSTRMMGFVNDIKVKVGDTVQKGALLVVINNTELSAKKAQVSAGVVEATAAYNNAFKDYQRYTNLFASASATQKELDDVTAQFEMAKARLEAAKQMENEVASQFSYSNIRAPFKGVVTDKFIEKGAMANPGAPLVALESLGNYQVVAMVPENEISQLSTGAKVKIFINSLNTSVAGEIIEISPSSRNTGSQYLVKISLQEEKAELLSGMYASVQFPVEQGTPSAKILIPKSAVVSKGQLEGIYTVSQNNTAVLRWLRLGRSFNDKVEVLAGLSADEPFIISAEGKLYNGATIRIE</sequence>
<dbReference type="Gene3D" id="2.40.420.20">
    <property type="match status" value="1"/>
</dbReference>
<evidence type="ECO:0000259" key="4">
    <source>
        <dbReference type="Pfam" id="PF25973"/>
    </source>
</evidence>
<keyword evidence="6" id="KW-1185">Reference proteome</keyword>
<feature type="chain" id="PRO_5045445356" evidence="2">
    <location>
        <begin position="21"/>
        <end position="357"/>
    </location>
</feature>
<evidence type="ECO:0000256" key="2">
    <source>
        <dbReference type="SAM" id="SignalP"/>
    </source>
</evidence>
<dbReference type="RefSeq" id="WP_236133299.1">
    <property type="nucleotide sequence ID" value="NZ_JAKGTH010000007.1"/>
</dbReference>
<feature type="signal peptide" evidence="2">
    <location>
        <begin position="1"/>
        <end position="20"/>
    </location>
</feature>
<dbReference type="InterPro" id="IPR006143">
    <property type="entry name" value="RND_pump_MFP"/>
</dbReference>
<gene>
    <name evidence="5" type="ORF">L1I30_05690</name>
</gene>
<name>A0ABS9EE40_9FLAO</name>
<dbReference type="PANTHER" id="PTHR30469:SF15">
    <property type="entry name" value="HLYD FAMILY OF SECRETION PROTEINS"/>
    <property type="match status" value="1"/>
</dbReference>
<dbReference type="Gene3D" id="2.40.50.100">
    <property type="match status" value="1"/>
</dbReference>
<dbReference type="EMBL" id="JAKGTH010000007">
    <property type="protein sequence ID" value="MCF4101149.1"/>
    <property type="molecule type" value="Genomic_DNA"/>
</dbReference>
<proteinExistence type="inferred from homology"/>
<evidence type="ECO:0000259" key="3">
    <source>
        <dbReference type="Pfam" id="PF25954"/>
    </source>
</evidence>
<keyword evidence="2" id="KW-0732">Signal</keyword>
<dbReference type="Gene3D" id="1.10.287.470">
    <property type="entry name" value="Helix hairpin bin"/>
    <property type="match status" value="1"/>
</dbReference>
<dbReference type="Pfam" id="PF25973">
    <property type="entry name" value="BSH_CzcB"/>
    <property type="match status" value="1"/>
</dbReference>
<dbReference type="SUPFAM" id="SSF111369">
    <property type="entry name" value="HlyD-like secretion proteins"/>
    <property type="match status" value="1"/>
</dbReference>
<comment type="similarity">
    <text evidence="1">Belongs to the membrane fusion protein (MFP) (TC 8.A.1) family.</text>
</comment>
<dbReference type="PROSITE" id="PS51257">
    <property type="entry name" value="PROKAR_LIPOPROTEIN"/>
    <property type="match status" value="1"/>
</dbReference>
<dbReference type="Proteomes" id="UP001179363">
    <property type="component" value="Unassembled WGS sequence"/>
</dbReference>
<dbReference type="PANTHER" id="PTHR30469">
    <property type="entry name" value="MULTIDRUG RESISTANCE PROTEIN MDTA"/>
    <property type="match status" value="1"/>
</dbReference>
<evidence type="ECO:0000256" key="1">
    <source>
        <dbReference type="ARBA" id="ARBA00009477"/>
    </source>
</evidence>
<dbReference type="Pfam" id="PF25954">
    <property type="entry name" value="Beta-barrel_RND_2"/>
    <property type="match status" value="1"/>
</dbReference>
<dbReference type="InterPro" id="IPR058647">
    <property type="entry name" value="BSH_CzcB-like"/>
</dbReference>